<feature type="transmembrane region" description="Helical" evidence="1">
    <location>
        <begin position="62"/>
        <end position="80"/>
    </location>
</feature>
<protein>
    <submittedName>
        <fullName evidence="2">Uncharacterized protein</fullName>
    </submittedName>
</protein>
<keyword evidence="1" id="KW-1133">Transmembrane helix</keyword>
<evidence type="ECO:0000313" key="3">
    <source>
        <dbReference type="Proteomes" id="UP000190797"/>
    </source>
</evidence>
<dbReference type="RefSeq" id="WP_080038969.1">
    <property type="nucleotide sequence ID" value="NZ_CP017717.1"/>
</dbReference>
<keyword evidence="3" id="KW-1185">Reference proteome</keyword>
<sequence>MSTEKASLGIVLLPDEARLYARFCGALAQDFLPFLLIASMAASLIAAPVVTLCKIPNTVDPIFCYLIVIAEQAAFIWGFYRLVMKFVKKPQKS</sequence>
<feature type="transmembrane region" description="Helical" evidence="1">
    <location>
        <begin position="31"/>
        <end position="50"/>
    </location>
</feature>
<organism evidence="2 3">
    <name type="scientific">[Actinomadura] parvosata subsp. kistnae</name>
    <dbReference type="NCBI Taxonomy" id="1909395"/>
    <lineage>
        <taxon>Bacteria</taxon>
        <taxon>Bacillati</taxon>
        <taxon>Actinomycetota</taxon>
        <taxon>Actinomycetes</taxon>
        <taxon>Streptosporangiales</taxon>
        <taxon>Streptosporangiaceae</taxon>
        <taxon>Nonomuraea</taxon>
    </lineage>
</organism>
<keyword evidence="1" id="KW-0472">Membrane</keyword>
<accession>A0A1U9ZXX8</accession>
<gene>
    <name evidence="2" type="ORF">BKM31_16145</name>
</gene>
<keyword evidence="1" id="KW-0812">Transmembrane</keyword>
<name>A0A1U9ZXX8_9ACTN</name>
<dbReference type="AlphaFoldDB" id="A0A1U9ZXX8"/>
<proteinExistence type="predicted"/>
<evidence type="ECO:0000256" key="1">
    <source>
        <dbReference type="SAM" id="Phobius"/>
    </source>
</evidence>
<dbReference type="KEGG" id="noa:BKM31_16145"/>
<reference evidence="3" key="1">
    <citation type="journal article" date="2017" name="Med. Chem. Commun.">
        <title>Nonomuraea sp. ATCC 55076 harbours the largest actinomycete chromosome to date and the kistamicin biosynthetic gene cluster.</title>
        <authorList>
            <person name="Nazari B."/>
            <person name="Forneris C.C."/>
            <person name="Gibson M.I."/>
            <person name="Moon K."/>
            <person name="Schramma K.R."/>
            <person name="Seyedsayamdost M.R."/>
        </authorList>
    </citation>
    <scope>NUCLEOTIDE SEQUENCE [LARGE SCALE GENOMIC DNA]</scope>
    <source>
        <strain evidence="3">ATCC 55076</strain>
    </source>
</reference>
<dbReference type="Proteomes" id="UP000190797">
    <property type="component" value="Chromosome"/>
</dbReference>
<evidence type="ECO:0000313" key="2">
    <source>
        <dbReference type="EMBL" id="AQZ62787.1"/>
    </source>
</evidence>
<dbReference type="EMBL" id="CP017717">
    <property type="protein sequence ID" value="AQZ62787.1"/>
    <property type="molecule type" value="Genomic_DNA"/>
</dbReference>